<organism evidence="3 4">
    <name type="scientific">Mycoplasma ovis str. Michigan</name>
    <dbReference type="NCBI Taxonomy" id="1415773"/>
    <lineage>
        <taxon>Bacteria</taxon>
        <taxon>Bacillati</taxon>
        <taxon>Mycoplasmatota</taxon>
        <taxon>Mollicutes</taxon>
        <taxon>Mycoplasmataceae</taxon>
        <taxon>Mycoplasma</taxon>
    </lineage>
</organism>
<proteinExistence type="predicted"/>
<gene>
    <name evidence="3" type="ORF">OVS_02840</name>
</gene>
<feature type="signal peptide" evidence="2">
    <location>
        <begin position="1"/>
        <end position="22"/>
    </location>
</feature>
<dbReference type="Proteomes" id="UP000018745">
    <property type="component" value="Chromosome"/>
</dbReference>
<reference evidence="3 4" key="1">
    <citation type="journal article" date="2014" name="Genome Announc.">
        <title>Complete Genome Sequence of Mycoplasma ovis Strain Michigan, a Hemoplasma of Sheep with Two Distinct 16S rRNA Genes.</title>
        <authorList>
            <person name="Deshuillers P.L."/>
            <person name="Santos A.P."/>
            <person name="do Nascimento N.C."/>
            <person name="Hampel J.A."/>
            <person name="Bergin I.L."/>
            <person name="Dyson M.C."/>
            <person name="Messick J.B."/>
        </authorList>
    </citation>
    <scope>NUCLEOTIDE SEQUENCE [LARGE SCALE GENOMIC DNA]</scope>
    <source>
        <strain evidence="3 4">Michigan</strain>
    </source>
</reference>
<protein>
    <submittedName>
        <fullName evidence="3">Uncharacterized protein</fullName>
    </submittedName>
</protein>
<feature type="region of interest" description="Disordered" evidence="1">
    <location>
        <begin position="606"/>
        <end position="629"/>
    </location>
</feature>
<evidence type="ECO:0000313" key="4">
    <source>
        <dbReference type="Proteomes" id="UP000018745"/>
    </source>
</evidence>
<keyword evidence="4" id="KW-1185">Reference proteome</keyword>
<sequence length="647" mass="74215">MRRKFKWILAAFLSSFSPAVYVSGDLIDSEGILSITTEDIEDWIQVYNDNLTWPNDYKNDNSGAFLVKTIGLTNNPKGIVVNKGTQYLKNRQLGIQVIGKIHRNRWLGRRDIGSHVSPYEVVLTSVSEDGKTIKHERLDKWAQNIHVIEWEGVGNGSEPAGSDGNENYKGVMAVSFLPDNELKHFVDQFDEWDSINVQDIDVRDILKKTVKLDHDFGNMKVSDTDGNGSTFLTSIVGYQLSNSFGQVSSSGQEKTFAQEILDKTTWMKRSWYKGEDFKNETTDTSLEAKEVEIQVPKKYYFKSSSGDQKFEFSEDEVKGIVKVEKGGEGGVILGKNNSGGADKITVGKDDLSVAYWIRRRNMNIVRRVIKELLIQEKLEDLELGEQEYSYSDLENIVKKKFILDKFREFDTKCSGNLIDDWISFDLSSSSEDEEEEAEGEEDDSDDEGGGDFEFEEEKFCNKWAYPKVEGIEESELKLTELVWADLKQEVEKELDKLRKILKEEMKTYLNSSDKKGLNMSPEQVEQINQICGKDFEACEKKPKTTKVTEYKLKQEQRKSIKEQLVSLPDKFGVVDSWNQENKFAFPKDPQNKKLVPIVWTIQGFSQGQNQKPWHKSLNSNEDKKEIQKEHKSIKITKIKDLRESKKV</sequence>
<name>A0ABM5P1T2_9MOLU</name>
<evidence type="ECO:0000256" key="1">
    <source>
        <dbReference type="SAM" id="MobiDB-lite"/>
    </source>
</evidence>
<keyword evidence="2" id="KW-0732">Signal</keyword>
<feature type="compositionally biased region" description="Acidic residues" evidence="1">
    <location>
        <begin position="430"/>
        <end position="451"/>
    </location>
</feature>
<feature type="region of interest" description="Disordered" evidence="1">
    <location>
        <begin position="428"/>
        <end position="451"/>
    </location>
</feature>
<feature type="compositionally biased region" description="Basic and acidic residues" evidence="1">
    <location>
        <begin position="620"/>
        <end position="629"/>
    </location>
</feature>
<evidence type="ECO:0000313" key="3">
    <source>
        <dbReference type="EMBL" id="AHC40364.1"/>
    </source>
</evidence>
<accession>A0ABM5P1T2</accession>
<dbReference type="EMBL" id="CP006935">
    <property type="protein sequence ID" value="AHC40364.1"/>
    <property type="molecule type" value="Genomic_DNA"/>
</dbReference>
<feature type="compositionally biased region" description="Polar residues" evidence="1">
    <location>
        <begin position="606"/>
        <end position="619"/>
    </location>
</feature>
<evidence type="ECO:0000256" key="2">
    <source>
        <dbReference type="SAM" id="SignalP"/>
    </source>
</evidence>
<dbReference type="RefSeq" id="WP_024071338.1">
    <property type="nucleotide sequence ID" value="NC_023062.1"/>
</dbReference>
<feature type="chain" id="PRO_5046140278" evidence="2">
    <location>
        <begin position="23"/>
        <end position="647"/>
    </location>
</feature>